<feature type="chain" id="PRO_5001691154" evidence="13">
    <location>
        <begin position="22"/>
        <end position="653"/>
    </location>
</feature>
<keyword evidence="8 10" id="KW-0472">Membrane</keyword>
<keyword evidence="9 10" id="KW-0998">Cell outer membrane</keyword>
<evidence type="ECO:0000256" key="8">
    <source>
        <dbReference type="ARBA" id="ARBA00023136"/>
    </source>
</evidence>
<comment type="subcellular location">
    <subcellularLocation>
        <location evidence="1 10">Cell outer membrane</location>
        <topology evidence="1 10">Multi-pass membrane protein</topology>
    </subcellularLocation>
</comment>
<keyword evidence="7 12" id="KW-0798">TonB box</keyword>
<dbReference type="Pfam" id="PF07715">
    <property type="entry name" value="Plug"/>
    <property type="match status" value="1"/>
</dbReference>
<keyword evidence="3 10" id="KW-0813">Transport</keyword>
<dbReference type="RefSeq" id="WP_025060637.1">
    <property type="nucleotide sequence ID" value="NZ_JAMC01000006.1"/>
</dbReference>
<dbReference type="AlphaFoldDB" id="A0A073IG38"/>
<dbReference type="Gene3D" id="2.40.170.20">
    <property type="entry name" value="TonB-dependent receptor, beta-barrel domain"/>
    <property type="match status" value="1"/>
</dbReference>
<name>A0A073IG38_9RHOB</name>
<dbReference type="Proteomes" id="UP000027734">
    <property type="component" value="Unassembled WGS sequence"/>
</dbReference>
<dbReference type="STRING" id="1300350.Z948_3371"/>
<dbReference type="GO" id="GO:0015344">
    <property type="term" value="F:siderophore uptake transmembrane transporter activity"/>
    <property type="evidence" value="ECO:0007669"/>
    <property type="project" value="TreeGrafter"/>
</dbReference>
<feature type="domain" description="TonB-dependent receptor-like beta-barrel" evidence="14">
    <location>
        <begin position="263"/>
        <end position="617"/>
    </location>
</feature>
<dbReference type="PROSITE" id="PS01156">
    <property type="entry name" value="TONB_DEPENDENT_REC_2"/>
    <property type="match status" value="1"/>
</dbReference>
<evidence type="ECO:0000256" key="1">
    <source>
        <dbReference type="ARBA" id="ARBA00004571"/>
    </source>
</evidence>
<keyword evidence="4 10" id="KW-1134">Transmembrane beta strand</keyword>
<evidence type="ECO:0000256" key="2">
    <source>
        <dbReference type="ARBA" id="ARBA00009810"/>
    </source>
</evidence>
<dbReference type="SUPFAM" id="SSF56935">
    <property type="entry name" value="Porins"/>
    <property type="match status" value="1"/>
</dbReference>
<evidence type="ECO:0000259" key="15">
    <source>
        <dbReference type="Pfam" id="PF07715"/>
    </source>
</evidence>
<dbReference type="GO" id="GO:0044718">
    <property type="term" value="P:siderophore transmembrane transport"/>
    <property type="evidence" value="ECO:0007669"/>
    <property type="project" value="TreeGrafter"/>
</dbReference>
<dbReference type="PANTHER" id="PTHR30069">
    <property type="entry name" value="TONB-DEPENDENT OUTER MEMBRANE RECEPTOR"/>
    <property type="match status" value="1"/>
</dbReference>
<evidence type="ECO:0000313" key="16">
    <source>
        <dbReference type="EMBL" id="KEJ88500.1"/>
    </source>
</evidence>
<feature type="short sequence motif" description="TonB C-terminal box" evidence="11">
    <location>
        <begin position="636"/>
        <end position="653"/>
    </location>
</feature>
<dbReference type="InterPro" id="IPR000531">
    <property type="entry name" value="Beta-barrel_TonB"/>
</dbReference>
<dbReference type="PROSITE" id="PS52016">
    <property type="entry name" value="TONB_DEPENDENT_REC_3"/>
    <property type="match status" value="1"/>
</dbReference>
<sequence>MYKSRLLLTLTASLWASTSLAQATDSFQLNTIFLETASENDNAVDVESEDIARQNPADVQDLFKSEPTISVGSSIPASQKLYVNGVEETNLNVTIDSSRQNNKVFHHATTTYIDPALLKAVRINPGVAPADAGAGALAGSVAYETRDVGDLLGEDLTFGGFVKSEYDSNGNIFTKSGSVYGRKGGFEYLGFLKIANGDLRSDGSGEDIVGSGTDLVSGLGKLAYEAESGDRFEFSMEQVTDDELRPYRANIALITAGRPVDLTRNYDINRQNFVFTYTDETPTGWWDPTIKLAYSETDLVIDEDTQFSRGTTGSFNGVIQNRFALPNGSITAGVDFYSDEAELEYYGVTDSTYDILASEKSRNIGLFAQARMDLSPRARVSYGLRADFQEFTDLHGETTSDNGFSGNLSGEFDVTDNVVLSAGYSSVWGGVPLAENFILNDAWAYPEDGIEAVTSENIFLAANANFGAWDLSGKLFRTNIDNARTPSWSGGPDLQADLESRGFELGLGYAWANGFARIGYANIDSEIDGRTADSYSGNYLTTPLGEVVTLEVVHTLPQHNLTFGADAQIVLSETNTYDFDTGGAGPTLPSYEVVNGFVEWKPKRNENWTIRGEVNNLFDATYANRATYGQEFATVNPLLEPGRSFKISASLKF</sequence>
<evidence type="ECO:0000256" key="9">
    <source>
        <dbReference type="ARBA" id="ARBA00023237"/>
    </source>
</evidence>
<dbReference type="InterPro" id="IPR037066">
    <property type="entry name" value="Plug_dom_sf"/>
</dbReference>
<dbReference type="GO" id="GO:0009279">
    <property type="term" value="C:cell outer membrane"/>
    <property type="evidence" value="ECO:0007669"/>
    <property type="project" value="UniProtKB-SubCell"/>
</dbReference>
<keyword evidence="5 10" id="KW-0812">Transmembrane</keyword>
<evidence type="ECO:0000256" key="3">
    <source>
        <dbReference type="ARBA" id="ARBA00022448"/>
    </source>
</evidence>
<evidence type="ECO:0000256" key="10">
    <source>
        <dbReference type="PROSITE-ProRule" id="PRU01360"/>
    </source>
</evidence>
<accession>A0A073IG38</accession>
<feature type="domain" description="TonB-dependent receptor plug" evidence="15">
    <location>
        <begin position="42"/>
        <end position="139"/>
    </location>
</feature>
<keyword evidence="16" id="KW-0675">Receptor</keyword>
<dbReference type="InterPro" id="IPR012910">
    <property type="entry name" value="Plug_dom"/>
</dbReference>
<dbReference type="Gene3D" id="2.170.130.10">
    <property type="entry name" value="TonB-dependent receptor, plug domain"/>
    <property type="match status" value="1"/>
</dbReference>
<proteinExistence type="inferred from homology"/>
<evidence type="ECO:0000256" key="13">
    <source>
        <dbReference type="SAM" id="SignalP"/>
    </source>
</evidence>
<reference evidence="16 17" key="1">
    <citation type="submission" date="2014-01" db="EMBL/GenBank/DDBJ databases">
        <title>Sulfitobacter donghicola JCM 14565 Genome Sequencing.</title>
        <authorList>
            <person name="Lai Q."/>
            <person name="Hong Z."/>
        </authorList>
    </citation>
    <scope>NUCLEOTIDE SEQUENCE [LARGE SCALE GENOMIC DNA]</scope>
    <source>
        <strain evidence="16 17">JCM 14565</strain>
    </source>
</reference>
<evidence type="ECO:0000313" key="17">
    <source>
        <dbReference type="Proteomes" id="UP000027734"/>
    </source>
</evidence>
<evidence type="ECO:0000256" key="6">
    <source>
        <dbReference type="ARBA" id="ARBA00022729"/>
    </source>
</evidence>
<gene>
    <name evidence="16" type="ORF">DSW25_15540</name>
</gene>
<evidence type="ECO:0000256" key="12">
    <source>
        <dbReference type="RuleBase" id="RU003357"/>
    </source>
</evidence>
<dbReference type="eggNOG" id="COG4206">
    <property type="taxonomic scope" value="Bacteria"/>
</dbReference>
<organism evidence="16 17">
    <name type="scientific">Sulfitobacter donghicola DSW-25 = KCTC 12864 = JCM 14565</name>
    <dbReference type="NCBI Taxonomy" id="1300350"/>
    <lineage>
        <taxon>Bacteria</taxon>
        <taxon>Pseudomonadati</taxon>
        <taxon>Pseudomonadota</taxon>
        <taxon>Alphaproteobacteria</taxon>
        <taxon>Rhodobacterales</taxon>
        <taxon>Roseobacteraceae</taxon>
        <taxon>Sulfitobacter</taxon>
    </lineage>
</organism>
<comment type="similarity">
    <text evidence="2 10 12">Belongs to the TonB-dependent receptor family.</text>
</comment>
<dbReference type="OrthoDB" id="9760494at2"/>
<dbReference type="PANTHER" id="PTHR30069:SF41">
    <property type="entry name" value="HEME_HEMOPEXIN UTILIZATION PROTEIN C"/>
    <property type="match status" value="1"/>
</dbReference>
<evidence type="ECO:0000256" key="7">
    <source>
        <dbReference type="ARBA" id="ARBA00023077"/>
    </source>
</evidence>
<evidence type="ECO:0000256" key="4">
    <source>
        <dbReference type="ARBA" id="ARBA00022452"/>
    </source>
</evidence>
<evidence type="ECO:0000256" key="5">
    <source>
        <dbReference type="ARBA" id="ARBA00022692"/>
    </source>
</evidence>
<dbReference type="InterPro" id="IPR010917">
    <property type="entry name" value="TonB_rcpt_CS"/>
</dbReference>
<dbReference type="Pfam" id="PF00593">
    <property type="entry name" value="TonB_dep_Rec_b-barrel"/>
    <property type="match status" value="1"/>
</dbReference>
<protein>
    <submittedName>
        <fullName evidence="16">TonB-dependent receptor</fullName>
    </submittedName>
</protein>
<evidence type="ECO:0000256" key="11">
    <source>
        <dbReference type="PROSITE-ProRule" id="PRU10144"/>
    </source>
</evidence>
<keyword evidence="17" id="KW-1185">Reference proteome</keyword>
<keyword evidence="6 13" id="KW-0732">Signal</keyword>
<dbReference type="EMBL" id="JAMC01000006">
    <property type="protein sequence ID" value="KEJ88500.1"/>
    <property type="molecule type" value="Genomic_DNA"/>
</dbReference>
<dbReference type="InterPro" id="IPR036942">
    <property type="entry name" value="Beta-barrel_TonB_sf"/>
</dbReference>
<feature type="signal peptide" evidence="13">
    <location>
        <begin position="1"/>
        <end position="21"/>
    </location>
</feature>
<comment type="caution">
    <text evidence="16">The sequence shown here is derived from an EMBL/GenBank/DDBJ whole genome shotgun (WGS) entry which is preliminary data.</text>
</comment>
<evidence type="ECO:0000259" key="14">
    <source>
        <dbReference type="Pfam" id="PF00593"/>
    </source>
</evidence>
<dbReference type="InterPro" id="IPR039426">
    <property type="entry name" value="TonB-dep_rcpt-like"/>
</dbReference>